<name>A0ABP0TU55_9BRYO</name>
<feature type="transmembrane region" description="Helical" evidence="2">
    <location>
        <begin position="249"/>
        <end position="271"/>
    </location>
</feature>
<evidence type="ECO:0000256" key="2">
    <source>
        <dbReference type="SAM" id="Phobius"/>
    </source>
</evidence>
<keyword evidence="2" id="KW-0812">Transmembrane</keyword>
<reference evidence="3" key="1">
    <citation type="submission" date="2024-02" db="EMBL/GenBank/DDBJ databases">
        <authorList>
            <consortium name="ELIXIR-Norway"/>
            <consortium name="Elixir Norway"/>
        </authorList>
    </citation>
    <scope>NUCLEOTIDE SEQUENCE</scope>
</reference>
<evidence type="ECO:0008006" key="5">
    <source>
        <dbReference type="Google" id="ProtNLM"/>
    </source>
</evidence>
<feature type="transmembrane region" description="Helical" evidence="2">
    <location>
        <begin position="137"/>
        <end position="157"/>
    </location>
</feature>
<feature type="transmembrane region" description="Helical" evidence="2">
    <location>
        <begin position="163"/>
        <end position="182"/>
    </location>
</feature>
<keyword evidence="4" id="KW-1185">Reference proteome</keyword>
<feature type="compositionally biased region" description="Low complexity" evidence="1">
    <location>
        <begin position="7"/>
        <end position="46"/>
    </location>
</feature>
<evidence type="ECO:0000313" key="3">
    <source>
        <dbReference type="EMBL" id="CAK9202528.1"/>
    </source>
</evidence>
<dbReference type="Proteomes" id="UP001497512">
    <property type="component" value="Chromosome 13"/>
</dbReference>
<dbReference type="EMBL" id="OZ019905">
    <property type="protein sequence ID" value="CAK9202528.1"/>
    <property type="molecule type" value="Genomic_DNA"/>
</dbReference>
<dbReference type="PANTHER" id="PTHR33287:SF11">
    <property type="entry name" value="OS03G0778400 PROTEIN"/>
    <property type="match status" value="1"/>
</dbReference>
<organism evidence="3 4">
    <name type="scientific">Sphagnum troendelagicum</name>
    <dbReference type="NCBI Taxonomy" id="128251"/>
    <lineage>
        <taxon>Eukaryota</taxon>
        <taxon>Viridiplantae</taxon>
        <taxon>Streptophyta</taxon>
        <taxon>Embryophyta</taxon>
        <taxon>Bryophyta</taxon>
        <taxon>Sphagnophytina</taxon>
        <taxon>Sphagnopsida</taxon>
        <taxon>Sphagnales</taxon>
        <taxon>Sphagnaceae</taxon>
        <taxon>Sphagnum</taxon>
    </lineage>
</organism>
<sequence length="285" mass="32105">MDQDQIEMTTVNNTNSTEVEEPAGAAVGAAFNAHEGSESDSGSQSQNLNFKIDSQEAQSRLEVFELAYSGKVGSDTSEMQSDTRIRILTTLKGFEPIPNNFWQVAFEDYTERRKRLQNRFYKREEEMRGVKNEIYQVVGFFSAFQGLLITAAAQSNLLHCNNVGFILALSAFATAVAVIGIWQKITTMEGLRSANIQDKHCIERVSHRLHLLQRQGIHYNFDHTHLETPPIWHETPPIWHPPMEWKAILVSYGTWLVVSVIAFGGLCIVAMRQILCNPGHSLPTI</sequence>
<keyword evidence="2" id="KW-1133">Transmembrane helix</keyword>
<accession>A0ABP0TU55</accession>
<gene>
    <name evidence="3" type="ORF">CSSPTR1EN2_LOCUS6452</name>
</gene>
<evidence type="ECO:0000256" key="1">
    <source>
        <dbReference type="SAM" id="MobiDB-lite"/>
    </source>
</evidence>
<protein>
    <recommendedName>
        <fullName evidence="5">SMODS and SLOG-associating 2TM effector domain-containing protein</fullName>
    </recommendedName>
</protein>
<dbReference type="PANTHER" id="PTHR33287">
    <property type="entry name" value="OS03G0453550 PROTEIN"/>
    <property type="match status" value="1"/>
</dbReference>
<keyword evidence="2" id="KW-0472">Membrane</keyword>
<proteinExistence type="predicted"/>
<evidence type="ECO:0000313" key="4">
    <source>
        <dbReference type="Proteomes" id="UP001497512"/>
    </source>
</evidence>
<feature type="region of interest" description="Disordered" evidence="1">
    <location>
        <begin position="1"/>
        <end position="46"/>
    </location>
</feature>